<keyword evidence="10" id="KW-0843">Virulence</keyword>
<evidence type="ECO:0000313" key="16">
    <source>
        <dbReference type="EMBL" id="EIQ82105.1"/>
    </source>
</evidence>
<dbReference type="SUPFAM" id="SSF56978">
    <property type="entry name" value="Perfringolysin"/>
    <property type="match status" value="1"/>
</dbReference>
<comment type="function">
    <text evidence="14">A cholesterol-dependent toxin that causes cytolysis by forming pores in cholesterol containing host membranes. After binding to target membranes, the protein undergoes a major conformation change, leading to its insertion in the host membrane and formation of an oligomeric pore complex. Cholesterol is required for binding to host membranes, membrane insertion and pore formation; cholesterol binding is mediated by a Thr-Leu pair in the C-terminus. Can be reversibly inactivated by oxidation.</text>
</comment>
<evidence type="ECO:0000259" key="15">
    <source>
        <dbReference type="Pfam" id="PF17440"/>
    </source>
</evidence>
<keyword evidence="8 14" id="KW-0204">Cytolysis</keyword>
<keyword evidence="7 14" id="KW-0354">Hemolysis</keyword>
<dbReference type="AlphaFoldDB" id="A0AAV3FSS9"/>
<dbReference type="Pfam" id="PF01289">
    <property type="entry name" value="Thiol_cytolysin"/>
    <property type="match status" value="1"/>
</dbReference>
<evidence type="ECO:0000256" key="3">
    <source>
        <dbReference type="ARBA" id="ARBA00022511"/>
    </source>
</evidence>
<keyword evidence="11 14" id="KW-0446">Lipid-binding</keyword>
<keyword evidence="5 14" id="KW-0800">Toxin</keyword>
<feature type="chain" id="PRO_5043098993" description="Thiol-activated cytolysin" evidence="14">
    <location>
        <begin position="30"/>
        <end position="576"/>
    </location>
</feature>
<gene>
    <name evidence="16" type="ORF">SCAZ3_07010</name>
</gene>
<dbReference type="InterPro" id="IPR036363">
    <property type="entry name" value="Thiol_cytolysin_ab_sf"/>
</dbReference>
<dbReference type="GO" id="GO:0020002">
    <property type="term" value="C:host cell plasma membrane"/>
    <property type="evidence" value="ECO:0007669"/>
    <property type="project" value="UniProtKB-SubCell"/>
</dbReference>
<dbReference type="Pfam" id="PF17440">
    <property type="entry name" value="Thiol_cytolys_C"/>
    <property type="match status" value="1"/>
</dbReference>
<keyword evidence="14" id="KW-0732">Signal</keyword>
<comment type="similarity">
    <text evidence="1 14">Belongs to the cholesterol-dependent cytolysin family.</text>
</comment>
<dbReference type="Proteomes" id="UP000004423">
    <property type="component" value="Unassembled WGS sequence"/>
</dbReference>
<keyword evidence="12 14" id="KW-0472">Membrane</keyword>
<keyword evidence="3 14" id="KW-1032">Host cell membrane</keyword>
<evidence type="ECO:0000256" key="14">
    <source>
        <dbReference type="RuleBase" id="RU364025"/>
    </source>
</evidence>
<feature type="signal peptide" evidence="14">
    <location>
        <begin position="1"/>
        <end position="29"/>
    </location>
</feature>
<dbReference type="Gene3D" id="3.30.1040.20">
    <property type="match status" value="1"/>
</dbReference>
<name>A0AAV3FSS9_STRCB</name>
<dbReference type="Gene3D" id="2.60.40.1430">
    <property type="entry name" value="Perfringolysin, domain 4"/>
    <property type="match status" value="1"/>
</dbReference>
<evidence type="ECO:0000256" key="11">
    <source>
        <dbReference type="ARBA" id="ARBA00023121"/>
    </source>
</evidence>
<comment type="subcellular location">
    <subcellularLocation>
        <location evidence="14">Secreted</location>
    </subcellularLocation>
    <subcellularLocation>
        <location evidence="14">Host cell membrane</location>
        <topology evidence="14">Multi-pass membrane protein</topology>
    </subcellularLocation>
</comment>
<evidence type="ECO:0000256" key="13">
    <source>
        <dbReference type="ARBA" id="ARBA00030056"/>
    </source>
</evidence>
<evidence type="ECO:0000256" key="8">
    <source>
        <dbReference type="ARBA" id="ARBA00022852"/>
    </source>
</evidence>
<evidence type="ECO:0000256" key="12">
    <source>
        <dbReference type="ARBA" id="ARBA00023136"/>
    </source>
</evidence>
<accession>A0AAV3FSS9</accession>
<reference evidence="16 17" key="1">
    <citation type="journal article" date="2012" name="PLoS ONE">
        <title>Gene Repertoire Evolution of Streptococcus pyogenes Inferred from Phylogenomic Analysis with Streptococcus canis and Streptococcus dysgalactiae.</title>
        <authorList>
            <person name="Lefebure T."/>
            <person name="Richards V.P."/>
            <person name="Lang P."/>
            <person name="Pavinski-Bitar P."/>
            <person name="Stanhope M.J."/>
        </authorList>
    </citation>
    <scope>NUCLEOTIDE SEQUENCE [LARGE SCALE GENOMIC DNA]</scope>
    <source>
        <strain evidence="16 17">FSL Z3-227</strain>
    </source>
</reference>
<dbReference type="EMBL" id="AIDX01000001">
    <property type="protein sequence ID" value="EIQ82105.1"/>
    <property type="molecule type" value="Genomic_DNA"/>
</dbReference>
<evidence type="ECO:0000256" key="2">
    <source>
        <dbReference type="ARBA" id="ARBA00022452"/>
    </source>
</evidence>
<dbReference type="GO" id="GO:0015485">
    <property type="term" value="F:cholesterol binding"/>
    <property type="evidence" value="ECO:0007669"/>
    <property type="project" value="InterPro"/>
</dbReference>
<keyword evidence="2 14" id="KW-1134">Transmembrane beta strand</keyword>
<keyword evidence="4 14" id="KW-0964">Secreted</keyword>
<dbReference type="GO" id="GO:0005576">
    <property type="term" value="C:extracellular region"/>
    <property type="evidence" value="ECO:0007669"/>
    <property type="project" value="UniProtKB-SubCell"/>
</dbReference>
<dbReference type="InterPro" id="IPR036359">
    <property type="entry name" value="Thiol_cytolysin_sf"/>
</dbReference>
<dbReference type="RefSeq" id="WP_003043855.1">
    <property type="nucleotide sequence ID" value="NZ_AIDX01000001.2"/>
</dbReference>
<proteinExistence type="inferred from homology"/>
<evidence type="ECO:0000256" key="5">
    <source>
        <dbReference type="ARBA" id="ARBA00022656"/>
    </source>
</evidence>
<dbReference type="InterPro" id="IPR038700">
    <property type="entry name" value="Thiol_cytolys_C_sf"/>
</dbReference>
<dbReference type="Gene3D" id="3.90.840.10">
    <property type="entry name" value="Thiol-activated cytolysin superfamily/Thiol-activated cytolysin, alpha-beta domain"/>
    <property type="match status" value="1"/>
</dbReference>
<protein>
    <recommendedName>
        <fullName evidence="13 14">Thiol-activated cytolysin</fullName>
    </recommendedName>
</protein>
<evidence type="ECO:0000256" key="9">
    <source>
        <dbReference type="ARBA" id="ARBA00022870"/>
    </source>
</evidence>
<dbReference type="GO" id="GO:0090729">
    <property type="term" value="F:toxin activity"/>
    <property type="evidence" value="ECO:0007669"/>
    <property type="project" value="UniProtKB-KW"/>
</dbReference>
<evidence type="ECO:0000256" key="6">
    <source>
        <dbReference type="ARBA" id="ARBA00022692"/>
    </source>
</evidence>
<organism evidence="16 17">
    <name type="scientific">Streptococcus canis FSL Z3-227</name>
    <dbReference type="NCBI Taxonomy" id="482234"/>
    <lineage>
        <taxon>Bacteria</taxon>
        <taxon>Bacillati</taxon>
        <taxon>Bacillota</taxon>
        <taxon>Bacilli</taxon>
        <taxon>Lactobacillales</taxon>
        <taxon>Streptococcaceae</taxon>
        <taxon>Streptococcus</taxon>
    </lineage>
</organism>
<sequence length="576" mass="63657">MKKSFKKYARVAGLLSAAVIMCHFATANAESNKKTTELEISSTSDGNTIEIIGADSRNTISDETILGKLGENPKQDKMLNSDEMIKLNPKEIAAEKKVDEDKKKAEIDHAESLNKGIYDLHYNELEVLAKNGESVENFIPKEGKKKADKFIVIERRKKDINTTPVDISIIDSVTDRTYPGALQLANKNFTENKPDTLIAKRKPQNIHIDLPGMGEAATVEVANPTYSNVSTAVDNLVNKWHDNYSGGNTLPARTQYSETMVYSKSQIEAALNVNSKILDATLGIDFNSISKGEKKVMIAAYKQIFYTVSANLPSSPADVFDKSVNMDELVKKGVSNEAPPLLVSNVAYGRTVFVKLETSSKSLDVEAAFSAALKGTDVKAKGKYSDILENSSFTAVVLGGDAAEHNKVVTKDFDVIRNVIKDNATFSRKNPAYPISYTSVFLKDNKIAGVNNRSEYVETTTTEFTSGKMTLANKGWFVAQFRVFWDEVDYDATGKEIVTEKSWEGNGHDRTSPFSTVIPLPANARNIRVFARECTGLAWEWWRTVLDDKNVKLAKEIEVNLWGSTLYPAGSIGYKN</sequence>
<evidence type="ECO:0000256" key="10">
    <source>
        <dbReference type="ARBA" id="ARBA00023026"/>
    </source>
</evidence>
<dbReference type="PROSITE" id="PS00481">
    <property type="entry name" value="THIOL_CYTOLYSINS"/>
    <property type="match status" value="1"/>
</dbReference>
<comment type="caution">
    <text evidence="16">The sequence shown here is derived from an EMBL/GenBank/DDBJ whole genome shotgun (WGS) entry which is preliminary data.</text>
</comment>
<dbReference type="PRINTS" id="PR01400">
    <property type="entry name" value="TACYTOLYSIN"/>
</dbReference>
<dbReference type="InterPro" id="IPR035390">
    <property type="entry name" value="Thiol_cytolys_C"/>
</dbReference>
<dbReference type="InterPro" id="IPR001869">
    <property type="entry name" value="Thiol_cytolysin"/>
</dbReference>
<evidence type="ECO:0000256" key="7">
    <source>
        <dbReference type="ARBA" id="ARBA00022735"/>
    </source>
</evidence>
<evidence type="ECO:0000256" key="4">
    <source>
        <dbReference type="ARBA" id="ARBA00022525"/>
    </source>
</evidence>
<keyword evidence="6 14" id="KW-0812">Transmembrane</keyword>
<dbReference type="Gene3D" id="3.40.30.40">
    <property type="entry name" value="Perfringolysin"/>
    <property type="match status" value="1"/>
</dbReference>
<keyword evidence="9 14" id="KW-1043">Host membrane</keyword>
<dbReference type="GeneID" id="49629240"/>
<dbReference type="GO" id="GO:0031640">
    <property type="term" value="P:killing of cells of another organism"/>
    <property type="evidence" value="ECO:0007669"/>
    <property type="project" value="UniProtKB-KW"/>
</dbReference>
<feature type="domain" description="Thiol-activated cytolysin C-terminal" evidence="15">
    <location>
        <begin position="468"/>
        <end position="568"/>
    </location>
</feature>
<evidence type="ECO:0000256" key="1">
    <source>
        <dbReference type="ARBA" id="ARBA00008503"/>
    </source>
</evidence>
<evidence type="ECO:0000313" key="17">
    <source>
        <dbReference type="Proteomes" id="UP000004423"/>
    </source>
</evidence>